<evidence type="ECO:0000313" key="3">
    <source>
        <dbReference type="Proteomes" id="UP000283805"/>
    </source>
</evidence>
<evidence type="ECO:0000313" key="2">
    <source>
        <dbReference type="EMBL" id="RKD89295.1"/>
    </source>
</evidence>
<dbReference type="AlphaFoldDB" id="A0A3R7D823"/>
<dbReference type="Pfam" id="PF24035">
    <property type="entry name" value="DUF7344"/>
    <property type="match status" value="1"/>
</dbReference>
<dbReference type="InterPro" id="IPR036388">
    <property type="entry name" value="WH-like_DNA-bd_sf"/>
</dbReference>
<dbReference type="OrthoDB" id="197001at2157"/>
<name>A0A3R7D823_9EURY</name>
<organism evidence="2 3">
    <name type="scientific">Halopiger aswanensis</name>
    <dbReference type="NCBI Taxonomy" id="148449"/>
    <lineage>
        <taxon>Archaea</taxon>
        <taxon>Methanobacteriati</taxon>
        <taxon>Methanobacteriota</taxon>
        <taxon>Stenosarchaea group</taxon>
        <taxon>Halobacteria</taxon>
        <taxon>Halobacteriales</taxon>
        <taxon>Natrialbaceae</taxon>
        <taxon>Halopiger</taxon>
    </lineage>
</organism>
<dbReference type="InterPro" id="IPR055768">
    <property type="entry name" value="DUF7344"/>
</dbReference>
<accession>A0A3R7D823</accession>
<protein>
    <recommendedName>
        <fullName evidence="1">DUF7344 domain-containing protein</fullName>
    </recommendedName>
</protein>
<dbReference type="Proteomes" id="UP000283805">
    <property type="component" value="Unassembled WGS sequence"/>
</dbReference>
<comment type="caution">
    <text evidence="2">The sequence shown here is derived from an EMBL/GenBank/DDBJ whole genome shotgun (WGS) entry which is preliminary data.</text>
</comment>
<gene>
    <name evidence="2" type="ORF">ATJ93_4128</name>
</gene>
<proteinExistence type="predicted"/>
<dbReference type="EMBL" id="RAPO01000004">
    <property type="protein sequence ID" value="RKD89295.1"/>
    <property type="molecule type" value="Genomic_DNA"/>
</dbReference>
<evidence type="ECO:0000259" key="1">
    <source>
        <dbReference type="Pfam" id="PF24035"/>
    </source>
</evidence>
<feature type="domain" description="DUF7344" evidence="1">
    <location>
        <begin position="22"/>
        <end position="99"/>
    </location>
</feature>
<keyword evidence="3" id="KW-1185">Reference proteome</keyword>
<reference evidence="2 3" key="1">
    <citation type="submission" date="2018-09" db="EMBL/GenBank/DDBJ databases">
        <title>Genomic Encyclopedia of Archaeal and Bacterial Type Strains, Phase II (KMG-II): from individual species to whole genera.</title>
        <authorList>
            <person name="Goeker M."/>
        </authorList>
    </citation>
    <scope>NUCLEOTIDE SEQUENCE [LARGE SCALE GENOMIC DNA]</scope>
    <source>
        <strain evidence="2 3">DSM 13151</strain>
    </source>
</reference>
<dbReference type="RefSeq" id="WP_120246435.1">
    <property type="nucleotide sequence ID" value="NZ_RAPO01000004.1"/>
</dbReference>
<dbReference type="Gene3D" id="1.10.10.10">
    <property type="entry name" value="Winged helix-like DNA-binding domain superfamily/Winged helix DNA-binding domain"/>
    <property type="match status" value="1"/>
</dbReference>
<sequence>MVERLSVDRLESPEFLDTVYVILADASRRHALQYLLAHRDRVPVSRLAAELAALKRGIPSEDVTTDQQHDAFLELQHVHLPMLSDSGVVEWDRDEGDVTFTPLLELLAEALPDPTELVDVSTLSETVENCRK</sequence>